<evidence type="ECO:0000259" key="16">
    <source>
        <dbReference type="PROSITE" id="PS50105"/>
    </source>
</evidence>
<evidence type="ECO:0000256" key="12">
    <source>
        <dbReference type="ARBA" id="ARBA00023180"/>
    </source>
</evidence>
<dbReference type="EMBL" id="VXAX01001952">
    <property type="protein sequence ID" value="NXL72241.1"/>
    <property type="molecule type" value="Genomic_DNA"/>
</dbReference>
<feature type="non-terminal residue" evidence="17">
    <location>
        <position position="661"/>
    </location>
</feature>
<dbReference type="InterPro" id="IPR013761">
    <property type="entry name" value="SAM/pointed_sf"/>
</dbReference>
<evidence type="ECO:0000256" key="13">
    <source>
        <dbReference type="ARBA" id="ARBA00046288"/>
    </source>
</evidence>
<feature type="region of interest" description="Disordered" evidence="15">
    <location>
        <begin position="518"/>
        <end position="543"/>
    </location>
</feature>
<dbReference type="GO" id="GO:0005783">
    <property type="term" value="C:endoplasmic reticulum"/>
    <property type="evidence" value="ECO:0007669"/>
    <property type="project" value="TreeGrafter"/>
</dbReference>
<keyword evidence="2" id="KW-0597">Phosphoprotein</keyword>
<keyword evidence="3" id="KW-0109">Calcium transport</keyword>
<dbReference type="InterPro" id="IPR057835">
    <property type="entry name" value="EF-hand_STIM1/2"/>
</dbReference>
<evidence type="ECO:0000256" key="8">
    <source>
        <dbReference type="ARBA" id="ARBA00022989"/>
    </source>
</evidence>
<organism evidence="17 18">
    <name type="scientific">Leptocoma aspasia</name>
    <dbReference type="NCBI Taxonomy" id="2585812"/>
    <lineage>
        <taxon>Eukaryota</taxon>
        <taxon>Metazoa</taxon>
        <taxon>Chordata</taxon>
        <taxon>Craniata</taxon>
        <taxon>Vertebrata</taxon>
        <taxon>Euteleostomi</taxon>
        <taxon>Archelosauria</taxon>
        <taxon>Archosauria</taxon>
        <taxon>Dinosauria</taxon>
        <taxon>Saurischia</taxon>
        <taxon>Theropoda</taxon>
        <taxon>Coelurosauria</taxon>
        <taxon>Aves</taxon>
        <taxon>Neognathae</taxon>
        <taxon>Neoaves</taxon>
        <taxon>Telluraves</taxon>
        <taxon>Australaves</taxon>
        <taxon>Passeriformes</taxon>
        <taxon>Passeroidea</taxon>
        <taxon>Nectariniidae</taxon>
        <taxon>Leptocoma</taxon>
    </lineage>
</organism>
<keyword evidence="10" id="KW-0406">Ion transport</keyword>
<keyword evidence="8" id="KW-1133">Transmembrane helix</keyword>
<dbReference type="SUPFAM" id="SSF47769">
    <property type="entry name" value="SAM/Pointed domain"/>
    <property type="match status" value="1"/>
</dbReference>
<feature type="compositionally biased region" description="Basic and acidic residues" evidence="15">
    <location>
        <begin position="467"/>
        <end position="486"/>
    </location>
</feature>
<feature type="region of interest" description="Disordered" evidence="15">
    <location>
        <begin position="467"/>
        <end position="505"/>
    </location>
</feature>
<dbReference type="InterPro" id="IPR037609">
    <property type="entry name" value="STIM1_SAM"/>
</dbReference>
<feature type="compositionally biased region" description="Basic residues" evidence="15">
    <location>
        <begin position="647"/>
        <end position="661"/>
    </location>
</feature>
<comment type="subcellular location">
    <subcellularLocation>
        <location evidence="13">Endomembrane system</location>
        <topology evidence="13">Single-pass type I membrane protein</topology>
    </subcellularLocation>
</comment>
<dbReference type="Proteomes" id="UP000558164">
    <property type="component" value="Unassembled WGS sequence"/>
</dbReference>
<evidence type="ECO:0000256" key="15">
    <source>
        <dbReference type="SAM" id="MobiDB-lite"/>
    </source>
</evidence>
<evidence type="ECO:0000256" key="11">
    <source>
        <dbReference type="ARBA" id="ARBA00023136"/>
    </source>
</evidence>
<evidence type="ECO:0000256" key="6">
    <source>
        <dbReference type="ARBA" id="ARBA00022729"/>
    </source>
</evidence>
<feature type="region of interest" description="Disordered" evidence="15">
    <location>
        <begin position="569"/>
        <end position="661"/>
    </location>
</feature>
<dbReference type="Gene3D" id="1.10.287.3550">
    <property type="match status" value="1"/>
</dbReference>
<dbReference type="FunFam" id="1.20.5.340:FF:000011">
    <property type="entry name" value="Stromal interaction molecule 1"/>
    <property type="match status" value="1"/>
</dbReference>
<feature type="non-terminal residue" evidence="17">
    <location>
        <position position="1"/>
    </location>
</feature>
<feature type="coiled-coil region" evidence="14">
    <location>
        <begin position="217"/>
        <end position="304"/>
    </location>
</feature>
<evidence type="ECO:0000313" key="17">
    <source>
        <dbReference type="EMBL" id="NXL72241.1"/>
    </source>
</evidence>
<keyword evidence="12" id="KW-0325">Glycoprotein</keyword>
<dbReference type="GO" id="GO:0005886">
    <property type="term" value="C:plasma membrane"/>
    <property type="evidence" value="ECO:0007669"/>
    <property type="project" value="TreeGrafter"/>
</dbReference>
<dbReference type="GO" id="GO:0005246">
    <property type="term" value="F:calcium channel regulator activity"/>
    <property type="evidence" value="ECO:0007669"/>
    <property type="project" value="InterPro"/>
</dbReference>
<dbReference type="FunFam" id="1.10.238.180:FF:000001">
    <property type="entry name" value="Stromal interaction molecule 1"/>
    <property type="match status" value="1"/>
</dbReference>
<dbReference type="PANTHER" id="PTHR15136">
    <property type="entry name" value="STROMAL INTERACTION MOLECULE HOMOLOG"/>
    <property type="match status" value="1"/>
</dbReference>
<protein>
    <submittedName>
        <fullName evidence="17">STIM1 protein</fullName>
    </submittedName>
</protein>
<evidence type="ECO:0000256" key="10">
    <source>
        <dbReference type="ARBA" id="ARBA00023065"/>
    </source>
</evidence>
<evidence type="ECO:0000256" key="4">
    <source>
        <dbReference type="ARBA" id="ARBA00022692"/>
    </source>
</evidence>
<feature type="domain" description="SAM" evidence="16">
    <location>
        <begin position="98"/>
        <end position="156"/>
    </location>
</feature>
<evidence type="ECO:0000256" key="1">
    <source>
        <dbReference type="ARBA" id="ARBA00022448"/>
    </source>
</evidence>
<keyword evidence="4" id="KW-0812">Transmembrane</keyword>
<evidence type="ECO:0000256" key="5">
    <source>
        <dbReference type="ARBA" id="ARBA00022723"/>
    </source>
</evidence>
<dbReference type="FunFam" id="1.10.150.50:FF:000009">
    <property type="entry name" value="Stromal interaction molecule 1"/>
    <property type="match status" value="1"/>
</dbReference>
<reference evidence="17 18" key="1">
    <citation type="submission" date="2019-09" db="EMBL/GenBank/DDBJ databases">
        <title>Bird 10,000 Genomes (B10K) Project - Family phase.</title>
        <authorList>
            <person name="Zhang G."/>
        </authorList>
    </citation>
    <scope>NUCLEOTIDE SEQUENCE [LARGE SCALE GENOMIC DNA]</scope>
    <source>
        <strain evidence="17">B10K-DU-001-35</strain>
        <tissue evidence="17">Muscle</tissue>
    </source>
</reference>
<feature type="compositionally biased region" description="Acidic residues" evidence="15">
    <location>
        <begin position="632"/>
        <end position="643"/>
    </location>
</feature>
<keyword evidence="7" id="KW-0106">Calcium</keyword>
<accession>A0A7L0UZY3</accession>
<keyword evidence="5" id="KW-0479">Metal-binding</keyword>
<proteinExistence type="predicted"/>
<keyword evidence="9 14" id="KW-0175">Coiled coil</keyword>
<sequence>VLLPDVLVFAPAEFCRIDKALCHDEDEQLSFEAVRNIHKQMDDDANGNVDVEESDEFLREDLNYHDPAVKHSTFHGEDKLISVEDLWKAWKTSEVYNWTVDEVVQWLISYVELPQYEETFRKLQLSGHAMPRLAVNNATMMGTVLKMTDRSHRQKLQLKALDTVLFGPPLLTRHNHLKDFMLVVSIVIGVGGCWFAYIQNRYSKEHMKKMMKDLEGLHRAEQSLHDLQERLQKAQEEHRSVEVEKVHLEKKLQDEISIAKQEAHRLRELREGTENELSRQKYAEQELEQVRMALKNAEKELESHCSWAAPEALQKWLQLTHEVEVQYYNIKKQNAEKQLLVAKEGAEKIKKKRNTLFGTFHVAHSSSLDDVDHKILTAKDAVPVGQGRCAGASGTGTLCWCQWDRDTVPVGQGRCASGTGTLCHWGGAAVPVPAGCQHRQSSVSGPCPHPAPCLVAAPALPSTVRQRLVEPQHGHGSQRDLTRSDSDSSIPHLSDHQRIPSSAPKLLAARPTLLTRSMEEAVPGPPGPGAPTPNGGSRHGEPSALAALPERLPESPMVMKKMMMVNHGMEKSSSLGEISHPTAGKPSHSDSSRSHSPSSTDPDTPSPISDCRPSGARNTRIPQLAAKKSPGDEDSSLTGDEVDLGQSKKKFPLKIFKKPKK</sequence>
<dbReference type="InterPro" id="IPR001660">
    <property type="entry name" value="SAM"/>
</dbReference>
<dbReference type="Gene3D" id="1.10.150.50">
    <property type="entry name" value="Transcription Factor, Ets-1"/>
    <property type="match status" value="1"/>
</dbReference>
<keyword evidence="11" id="KW-0472">Membrane</keyword>
<keyword evidence="6" id="KW-0732">Signal</keyword>
<dbReference type="Pfam" id="PF16533">
    <property type="entry name" value="SOAR"/>
    <property type="match status" value="1"/>
</dbReference>
<evidence type="ECO:0000256" key="7">
    <source>
        <dbReference type="ARBA" id="ARBA00022837"/>
    </source>
</evidence>
<dbReference type="CDD" id="cd09573">
    <property type="entry name" value="SAM_STIM1"/>
    <property type="match status" value="1"/>
</dbReference>
<name>A0A7L0UZY3_9PASE</name>
<keyword evidence="1" id="KW-0813">Transport</keyword>
<dbReference type="InterPro" id="IPR032393">
    <property type="entry name" value="SOAR_STIM1/2"/>
</dbReference>
<evidence type="ECO:0000256" key="14">
    <source>
        <dbReference type="SAM" id="Coils"/>
    </source>
</evidence>
<dbReference type="PROSITE" id="PS50105">
    <property type="entry name" value="SAM_DOMAIN"/>
    <property type="match status" value="1"/>
</dbReference>
<gene>
    <name evidence="17" type="primary">Stim1</name>
    <name evidence="17" type="ORF">LEPASP_R11502</name>
</gene>
<evidence type="ECO:0000256" key="2">
    <source>
        <dbReference type="ARBA" id="ARBA00022553"/>
    </source>
</evidence>
<keyword evidence="18" id="KW-1185">Reference proteome</keyword>
<dbReference type="SMART" id="SM00454">
    <property type="entry name" value="SAM"/>
    <property type="match status" value="1"/>
</dbReference>
<dbReference type="Pfam" id="PF07647">
    <property type="entry name" value="SAM_2"/>
    <property type="match status" value="1"/>
</dbReference>
<dbReference type="GO" id="GO:0005509">
    <property type="term" value="F:calcium ion binding"/>
    <property type="evidence" value="ECO:0007669"/>
    <property type="project" value="TreeGrafter"/>
</dbReference>
<dbReference type="Pfam" id="PF25578">
    <property type="entry name" value="EF-hand_STIM1"/>
    <property type="match status" value="1"/>
</dbReference>
<dbReference type="CDD" id="cd11722">
    <property type="entry name" value="SOAR"/>
    <property type="match status" value="1"/>
</dbReference>
<dbReference type="GO" id="GO:0006874">
    <property type="term" value="P:intracellular calcium ion homeostasis"/>
    <property type="evidence" value="ECO:0007669"/>
    <property type="project" value="TreeGrafter"/>
</dbReference>
<dbReference type="Gene3D" id="1.10.238.180">
    <property type="match status" value="1"/>
</dbReference>
<feature type="compositionally biased region" description="Low complexity" evidence="15">
    <location>
        <begin position="594"/>
        <end position="610"/>
    </location>
</feature>
<dbReference type="OrthoDB" id="9986177at2759"/>
<dbReference type="GO" id="GO:0002115">
    <property type="term" value="P:store-operated calcium entry"/>
    <property type="evidence" value="ECO:0007669"/>
    <property type="project" value="TreeGrafter"/>
</dbReference>
<comment type="caution">
    <text evidence="17">The sequence shown here is derived from an EMBL/GenBank/DDBJ whole genome shotgun (WGS) entry which is preliminary data.</text>
</comment>
<dbReference type="InterPro" id="IPR037608">
    <property type="entry name" value="STIM1/2"/>
</dbReference>
<dbReference type="GO" id="GO:0051049">
    <property type="term" value="P:regulation of transport"/>
    <property type="evidence" value="ECO:0007669"/>
    <property type="project" value="UniProtKB-ARBA"/>
</dbReference>
<dbReference type="Gene3D" id="1.20.5.340">
    <property type="match status" value="1"/>
</dbReference>
<evidence type="ECO:0000256" key="3">
    <source>
        <dbReference type="ARBA" id="ARBA00022568"/>
    </source>
</evidence>
<evidence type="ECO:0000256" key="9">
    <source>
        <dbReference type="ARBA" id="ARBA00023054"/>
    </source>
</evidence>
<dbReference type="PANTHER" id="PTHR15136:SF9">
    <property type="entry name" value="STROMAL INTERACTION MOLECULE 1"/>
    <property type="match status" value="1"/>
</dbReference>
<dbReference type="AlphaFoldDB" id="A0A7L0UZY3"/>
<evidence type="ECO:0000313" key="18">
    <source>
        <dbReference type="Proteomes" id="UP000558164"/>
    </source>
</evidence>